<dbReference type="RefSeq" id="WP_072742819.1">
    <property type="nucleotide sequence ID" value="NZ_FQXR01000002.1"/>
</dbReference>
<dbReference type="GO" id="GO:0005524">
    <property type="term" value="F:ATP binding"/>
    <property type="evidence" value="ECO:0007669"/>
    <property type="project" value="UniProtKB-KW"/>
</dbReference>
<accession>A0A1M5T663</accession>
<dbReference type="Pfam" id="PF00005">
    <property type="entry name" value="ABC_tran"/>
    <property type="match status" value="1"/>
</dbReference>
<dbReference type="InterPro" id="IPR013611">
    <property type="entry name" value="Transp-assoc_OB_typ2"/>
</dbReference>
<dbReference type="InterPro" id="IPR003439">
    <property type="entry name" value="ABC_transporter-like_ATP-bd"/>
</dbReference>
<dbReference type="InterPro" id="IPR017871">
    <property type="entry name" value="ABC_transporter-like_CS"/>
</dbReference>
<dbReference type="STRING" id="1123281.SAMN02745180_00375"/>
<gene>
    <name evidence="5" type="ORF">SAMN02745180_00375</name>
</gene>
<name>A0A1M5T663_9FIRM</name>
<dbReference type="PROSITE" id="PS00211">
    <property type="entry name" value="ABC_TRANSPORTER_1"/>
    <property type="match status" value="1"/>
</dbReference>
<dbReference type="PROSITE" id="PS50893">
    <property type="entry name" value="ABC_TRANSPORTER_2"/>
    <property type="match status" value="1"/>
</dbReference>
<evidence type="ECO:0000259" key="4">
    <source>
        <dbReference type="PROSITE" id="PS50893"/>
    </source>
</evidence>
<dbReference type="InterPro" id="IPR050093">
    <property type="entry name" value="ABC_SmlMolc_Importer"/>
</dbReference>
<dbReference type="PANTHER" id="PTHR42781:SF4">
    <property type="entry name" value="SPERMIDINE_PUTRESCINE IMPORT ATP-BINDING PROTEIN POTA"/>
    <property type="match status" value="1"/>
</dbReference>
<dbReference type="GO" id="GO:0140359">
    <property type="term" value="F:ABC-type transporter activity"/>
    <property type="evidence" value="ECO:0007669"/>
    <property type="project" value="UniProtKB-ARBA"/>
</dbReference>
<dbReference type="FunFam" id="3.40.50.300:FF:000042">
    <property type="entry name" value="Maltose/maltodextrin ABC transporter, ATP-binding protein"/>
    <property type="match status" value="1"/>
</dbReference>
<evidence type="ECO:0000256" key="2">
    <source>
        <dbReference type="ARBA" id="ARBA00022741"/>
    </source>
</evidence>
<sequence>MSISIDFKNVVKKYGDNTVIKGLSLEVEKGEFFTLLGPSGCGKTTLLRMVAGFNTIEDGEIYFNEKIINNVPPKDRNIGMVFQNYAIFPHLTVAKNVAFGLENRKVPKAEIEEKVDEILKIVKIYEYKDRLPENLSGGQQQRVALARAIVIEPDVLLMDEPLSNLDAKLRIEMRNAIKDIQKDIGITTIYVTHDQEEAMAVSDRIAVMNHGEIQHVGTPQNIYQRPANIFVATFIGRTNILDGKLIPNNNGFILKIGGYTEIVDNLIISREIADSIPVQVSVRPEEFIIKKNGEGIKAKILDSIFLGLNTHYFVELETGERAEIVQESTIGEILKPNTEIGLKIKKEKINIFNKESQLNLTEGVVNHVIQK</sequence>
<dbReference type="Gene3D" id="3.40.50.300">
    <property type="entry name" value="P-loop containing nucleotide triphosphate hydrolases"/>
    <property type="match status" value="1"/>
</dbReference>
<evidence type="ECO:0000313" key="5">
    <source>
        <dbReference type="EMBL" id="SHH45853.1"/>
    </source>
</evidence>
<dbReference type="PANTHER" id="PTHR42781">
    <property type="entry name" value="SPERMIDINE/PUTRESCINE IMPORT ATP-BINDING PROTEIN POTA"/>
    <property type="match status" value="1"/>
</dbReference>
<dbReference type="GO" id="GO:0043190">
    <property type="term" value="C:ATP-binding cassette (ABC) transporter complex"/>
    <property type="evidence" value="ECO:0007669"/>
    <property type="project" value="InterPro"/>
</dbReference>
<dbReference type="Gene3D" id="2.40.50.140">
    <property type="entry name" value="Nucleic acid-binding proteins"/>
    <property type="match status" value="1"/>
</dbReference>
<dbReference type="Proteomes" id="UP000184389">
    <property type="component" value="Unassembled WGS sequence"/>
</dbReference>
<dbReference type="SUPFAM" id="SSF50331">
    <property type="entry name" value="MOP-like"/>
    <property type="match status" value="1"/>
</dbReference>
<dbReference type="InterPro" id="IPR027417">
    <property type="entry name" value="P-loop_NTPase"/>
</dbReference>
<dbReference type="EMBL" id="FQXR01000002">
    <property type="protein sequence ID" value="SHH45853.1"/>
    <property type="molecule type" value="Genomic_DNA"/>
</dbReference>
<dbReference type="SUPFAM" id="SSF52540">
    <property type="entry name" value="P-loop containing nucleoside triphosphate hydrolases"/>
    <property type="match status" value="1"/>
</dbReference>
<dbReference type="Pfam" id="PF08402">
    <property type="entry name" value="TOBE_2"/>
    <property type="match status" value="1"/>
</dbReference>
<evidence type="ECO:0000313" key="6">
    <source>
        <dbReference type="Proteomes" id="UP000184389"/>
    </source>
</evidence>
<dbReference type="InterPro" id="IPR012340">
    <property type="entry name" value="NA-bd_OB-fold"/>
</dbReference>
<keyword evidence="6" id="KW-1185">Reference proteome</keyword>
<reference evidence="5 6" key="1">
    <citation type="submission" date="2016-11" db="EMBL/GenBank/DDBJ databases">
        <authorList>
            <person name="Jaros S."/>
            <person name="Januszkiewicz K."/>
            <person name="Wedrychowicz H."/>
        </authorList>
    </citation>
    <scope>NUCLEOTIDE SEQUENCE [LARGE SCALE GENOMIC DNA]</scope>
    <source>
        <strain evidence="5 6">DSM 13106</strain>
    </source>
</reference>
<protein>
    <submittedName>
        <fullName evidence="5">Iron(III) transport system ATP-binding protein</fullName>
    </submittedName>
</protein>
<keyword evidence="2" id="KW-0547">Nucleotide-binding</keyword>
<feature type="domain" description="ABC transporter" evidence="4">
    <location>
        <begin position="5"/>
        <end position="235"/>
    </location>
</feature>
<dbReference type="InterPro" id="IPR003593">
    <property type="entry name" value="AAA+_ATPase"/>
</dbReference>
<keyword evidence="3 5" id="KW-0067">ATP-binding</keyword>
<dbReference type="Gene3D" id="2.40.50.100">
    <property type="match status" value="1"/>
</dbReference>
<dbReference type="InterPro" id="IPR008995">
    <property type="entry name" value="Mo/tungstate-bd_C_term_dom"/>
</dbReference>
<organism evidence="5 6">
    <name type="scientific">Sporanaerobacter acetigenes DSM 13106</name>
    <dbReference type="NCBI Taxonomy" id="1123281"/>
    <lineage>
        <taxon>Bacteria</taxon>
        <taxon>Bacillati</taxon>
        <taxon>Bacillota</taxon>
        <taxon>Tissierellia</taxon>
        <taxon>Tissierellales</taxon>
        <taxon>Sporanaerobacteraceae</taxon>
        <taxon>Sporanaerobacter</taxon>
    </lineage>
</organism>
<dbReference type="GO" id="GO:0016887">
    <property type="term" value="F:ATP hydrolysis activity"/>
    <property type="evidence" value="ECO:0007669"/>
    <property type="project" value="InterPro"/>
</dbReference>
<proteinExistence type="predicted"/>
<evidence type="ECO:0000256" key="3">
    <source>
        <dbReference type="ARBA" id="ARBA00022840"/>
    </source>
</evidence>
<dbReference type="SMART" id="SM00382">
    <property type="entry name" value="AAA"/>
    <property type="match status" value="1"/>
</dbReference>
<dbReference type="OrthoDB" id="9802264at2"/>
<dbReference type="AlphaFoldDB" id="A0A1M5T663"/>
<keyword evidence="1" id="KW-0813">Transport</keyword>
<evidence type="ECO:0000256" key="1">
    <source>
        <dbReference type="ARBA" id="ARBA00022448"/>
    </source>
</evidence>